<reference evidence="1 2" key="1">
    <citation type="submission" date="2017-01" db="EMBL/GenBank/DDBJ databases">
        <authorList>
            <person name="Mah S.A."/>
            <person name="Swanson W.J."/>
            <person name="Moy G.W."/>
            <person name="Vacquier V.D."/>
        </authorList>
    </citation>
    <scope>NUCLEOTIDE SEQUENCE [LARGE SCALE GENOMIC DNA]</scope>
    <source>
        <strain evidence="1 2">DSM 22694</strain>
    </source>
</reference>
<accession>A0A1P8K616</accession>
<protein>
    <recommendedName>
        <fullName evidence="3">DUF2946 domain-containing protein</fullName>
    </recommendedName>
</protein>
<dbReference type="Proteomes" id="UP000186110">
    <property type="component" value="Chromosome"/>
</dbReference>
<sequence>MTPRQHRPPLHRLWAGWLAALLVLFATLAPTVSHALALGNAMPGMEICTSSGPQTLPADSPAGPEAVKHLVHCPFCLQSTDQAVLPASAVAYLFLLPGELSQALALQVFFYEKRASLTPPPRGPPASV</sequence>
<gene>
    <name evidence="1" type="ORF">RS694_02090</name>
</gene>
<dbReference type="EMBL" id="CP019239">
    <property type="protein sequence ID" value="APW41463.1"/>
    <property type="molecule type" value="Genomic_DNA"/>
</dbReference>
<dbReference type="eggNOG" id="ENOG50331UA">
    <property type="taxonomic scope" value="Bacteria"/>
</dbReference>
<keyword evidence="2" id="KW-1185">Reference proteome</keyword>
<dbReference type="STRING" id="1484693.RS694_02090"/>
<dbReference type="Pfam" id="PF11162">
    <property type="entry name" value="DUF2946"/>
    <property type="match status" value="1"/>
</dbReference>
<name>A0A1P8K616_9BURK</name>
<evidence type="ECO:0008006" key="3">
    <source>
        <dbReference type="Google" id="ProtNLM"/>
    </source>
</evidence>
<evidence type="ECO:0000313" key="1">
    <source>
        <dbReference type="EMBL" id="APW41463.1"/>
    </source>
</evidence>
<proteinExistence type="predicted"/>
<organism evidence="1 2">
    <name type="scientific">Rhodoferax saidenbachensis</name>
    <dbReference type="NCBI Taxonomy" id="1484693"/>
    <lineage>
        <taxon>Bacteria</taxon>
        <taxon>Pseudomonadati</taxon>
        <taxon>Pseudomonadota</taxon>
        <taxon>Betaproteobacteria</taxon>
        <taxon>Burkholderiales</taxon>
        <taxon>Comamonadaceae</taxon>
        <taxon>Rhodoferax</taxon>
    </lineage>
</organism>
<dbReference type="KEGG" id="rsb:RS694_02090"/>
<evidence type="ECO:0000313" key="2">
    <source>
        <dbReference type="Proteomes" id="UP000186110"/>
    </source>
</evidence>
<dbReference type="InterPro" id="IPR021333">
    <property type="entry name" value="DUF2946"/>
</dbReference>
<dbReference type="RefSeq" id="WP_051391950.1">
    <property type="nucleotide sequence ID" value="NZ_CP019239.1"/>
</dbReference>
<dbReference type="AlphaFoldDB" id="A0A1P8K616"/>